<evidence type="ECO:0000259" key="3">
    <source>
        <dbReference type="Pfam" id="PF18145"/>
    </source>
</evidence>
<accession>A0A837D7V1</accession>
<feature type="region of interest" description="Disordered" evidence="1">
    <location>
        <begin position="196"/>
        <end position="215"/>
    </location>
</feature>
<dbReference type="InterPro" id="IPR040836">
    <property type="entry name" value="SAVED"/>
</dbReference>
<feature type="domain" description="SMODS-associated and fused to various effectors" evidence="3">
    <location>
        <begin position="157"/>
        <end position="318"/>
    </location>
</feature>
<evidence type="ECO:0000256" key="2">
    <source>
        <dbReference type="SAM" id="Phobius"/>
    </source>
</evidence>
<keyword evidence="2" id="KW-1133">Transmembrane helix</keyword>
<name>A0A837D7V1_9PSEU</name>
<feature type="region of interest" description="Disordered" evidence="1">
    <location>
        <begin position="341"/>
        <end position="378"/>
    </location>
</feature>
<organism evidence="4 5">
    <name type="scientific">Saccharomonospora viridis</name>
    <dbReference type="NCBI Taxonomy" id="1852"/>
    <lineage>
        <taxon>Bacteria</taxon>
        <taxon>Bacillati</taxon>
        <taxon>Actinomycetota</taxon>
        <taxon>Actinomycetes</taxon>
        <taxon>Pseudonocardiales</taxon>
        <taxon>Pseudonocardiaceae</taxon>
        <taxon>Saccharomonospora</taxon>
    </lineage>
</organism>
<dbReference type="RefSeq" id="WP_037312330.1">
    <property type="nucleotide sequence ID" value="NZ_FOWS01000001.1"/>
</dbReference>
<dbReference type="Pfam" id="PF18145">
    <property type="entry name" value="SAVED"/>
    <property type="match status" value="1"/>
</dbReference>
<feature type="transmembrane region" description="Helical" evidence="2">
    <location>
        <begin position="53"/>
        <end position="73"/>
    </location>
</feature>
<feature type="compositionally biased region" description="Basic and acidic residues" evidence="1">
    <location>
        <begin position="204"/>
        <end position="215"/>
    </location>
</feature>
<gene>
    <name evidence="4" type="ORF">MINT15_34970</name>
</gene>
<dbReference type="OrthoDB" id="3696846at2"/>
<keyword evidence="2" id="KW-0812">Transmembrane</keyword>
<protein>
    <recommendedName>
        <fullName evidence="3">SMODS-associated and fused to various effectors domain-containing protein</fullName>
    </recommendedName>
</protein>
<proteinExistence type="predicted"/>
<evidence type="ECO:0000256" key="1">
    <source>
        <dbReference type="SAM" id="MobiDB-lite"/>
    </source>
</evidence>
<keyword evidence="2" id="KW-0472">Membrane</keyword>
<feature type="transmembrane region" description="Helical" evidence="2">
    <location>
        <begin position="21"/>
        <end position="38"/>
    </location>
</feature>
<evidence type="ECO:0000313" key="4">
    <source>
        <dbReference type="EMBL" id="KHF43295.1"/>
    </source>
</evidence>
<comment type="caution">
    <text evidence="4">The sequence shown here is derived from an EMBL/GenBank/DDBJ whole genome shotgun (WGS) entry which is preliminary data.</text>
</comment>
<dbReference type="Proteomes" id="UP000030848">
    <property type="component" value="Unassembled WGS sequence"/>
</dbReference>
<dbReference type="AlphaFoldDB" id="A0A837D7V1"/>
<reference evidence="4 5" key="1">
    <citation type="submission" date="2014-10" db="EMBL/GenBank/DDBJ databases">
        <title>Genome sequence of Micropolyspora internatus JCM3315.</title>
        <authorList>
            <person name="Shin S.-K."/>
            <person name="Yi H."/>
        </authorList>
    </citation>
    <scope>NUCLEOTIDE SEQUENCE [LARGE SCALE GENOMIC DNA]</scope>
    <source>
        <strain evidence="4 5">JCM 3315</strain>
    </source>
</reference>
<evidence type="ECO:0000313" key="5">
    <source>
        <dbReference type="Proteomes" id="UP000030848"/>
    </source>
</evidence>
<sequence length="378" mass="41156">MRTVRRLVPRRGQLPAVLSNMLIVVSAAVLTAVLALVVEDLLPKPDEGEPEIVPVRAGILLGTIVVLLGALMWRTAVHDTRGTLFYVQILNEGMANLHTQPLDAARAEHLSLRTVTRWVDVTSRRRNGVIDAVEPCHEVGRALEDNVNTDRDDTGYTVAPNLLWPTALAVGAHLPHSDTLRLLELGHKSNHIEFPLDSPGTGKLRSEPHPVPEPKGDRVGVWLALTEKAKEYDVDMFAQFGVSTVHVVTYGGKRPGQDGYEPRFDRDDLASFGADAAEILRRIKAEAGSKELVVIAMVPKTTALAIGWQLAREATAPFFRRTHLMYRDEGTQSYVPMRVWESQPTTPPTEPLTALPPSGKAAGNGHDTEAAGAGDGSD</sequence>
<dbReference type="EMBL" id="JRZE01000006">
    <property type="protein sequence ID" value="KHF43295.1"/>
    <property type="molecule type" value="Genomic_DNA"/>
</dbReference>